<protein>
    <submittedName>
        <fullName evidence="1">OpGH99A</fullName>
    </submittedName>
</protein>
<sequence length="369" mass="42025">MASNKEDEFGPEDTFLGSPIPIFEVNEDYNVGAFYKFPNWNLNYNEMPVSGTYTAANTDQFPTHIRQANKAGINFFLFDLVSSQNAGGHSSSFDIVARYNNELAGFTPDSIVKYAFNYNYGPLGINNNNPVDSTTDETTNTLDPKEIVFQQDFLNIADLAENNTNYYRLDGKPVVYILNAQNLAANDSPAVFNRMRQAVRDAYNGMELYIIGMQPQWQPPLRYDFRFVGAVDAVTHNTYMQLNENNSYERILYFDKMVYGAWSYSQEALGRSEFNLEYIPTISPSSNYKLQNPNNQNYIFEKNEKLFRSVCNAARGAVGESKMVLLESFNNWNIGTQIEESNELKVDGVTPAYGDQYLKILKEEFKVAK</sequence>
<accession>A0A2R2JFJ2</accession>
<gene>
    <name evidence="1" type="ORF">ZP09498382.1</name>
</gene>
<dbReference type="PDB" id="5NGW">
    <property type="method" value="X-ray"/>
    <property type="resolution" value="2.40 A"/>
    <property type="chains" value="A=1-369"/>
</dbReference>
<dbReference type="CDD" id="cd11578">
    <property type="entry name" value="GH99_GH71_like_1"/>
    <property type="match status" value="1"/>
</dbReference>
<evidence type="ECO:0007829" key="2">
    <source>
        <dbReference type="PDB" id="5NGW"/>
    </source>
</evidence>
<evidence type="ECO:0000313" key="1">
    <source>
        <dbReference type="PDB" id="5NGW"/>
    </source>
</evidence>
<keyword evidence="1 2" id="KW-0002">3D-structure</keyword>
<dbReference type="SMR" id="A0A2R2JFJ2"/>
<dbReference type="AlphaFoldDB" id="A0A2R2JFJ2"/>
<proteinExistence type="evidence at protein level"/>
<reference evidence="1 2" key="1">
    <citation type="journal article" date="2017" name="Protein Sci.">
        <title>Crystal structure of a marine glycoside hydrolase family 99-related protein lacking catalytic machinery.</title>
        <authorList>
            <person name="Robb C.S."/>
            <person name="Mystkowska A.A."/>
            <person name="Hehemann J.H."/>
        </authorList>
    </citation>
    <scope>X-RAY CRYSTALLOGRAPHY (2.40 ANGSTROMS)</scope>
</reference>
<name>A0A2R2JFJ2_9FLAO</name>
<dbReference type="Gene3D" id="3.20.20.80">
    <property type="entry name" value="Glycosidases"/>
    <property type="match status" value="1"/>
</dbReference>
<dbReference type="PDBsum" id="5NGW"/>
<organism evidence="1">
    <name type="scientific">Ochrovirga pacifica</name>
    <dbReference type="NCBI Taxonomy" id="1042376"/>
    <lineage>
        <taxon>Bacteria</taxon>
        <taxon>Pseudomonadati</taxon>
        <taxon>Bacteroidota</taxon>
        <taxon>Flavobacteriia</taxon>
        <taxon>Flavobacteriales</taxon>
        <taxon>Flavobacteriaceae</taxon>
        <taxon>Ochrovirga</taxon>
    </lineage>
</organism>